<protein>
    <submittedName>
        <fullName evidence="1">Uncharacterized protein</fullName>
    </submittedName>
</protein>
<proteinExistence type="predicted"/>
<name>A0AAE0ES50_9CHLO</name>
<reference evidence="1 2" key="1">
    <citation type="journal article" date="2015" name="Genome Biol. Evol.">
        <title>Comparative Genomics of a Bacterivorous Green Alga Reveals Evolutionary Causalities and Consequences of Phago-Mixotrophic Mode of Nutrition.</title>
        <authorList>
            <person name="Burns J.A."/>
            <person name="Paasch A."/>
            <person name="Narechania A."/>
            <person name="Kim E."/>
        </authorList>
    </citation>
    <scope>NUCLEOTIDE SEQUENCE [LARGE SCALE GENOMIC DNA]</scope>
    <source>
        <strain evidence="1 2">PLY_AMNH</strain>
    </source>
</reference>
<dbReference type="Proteomes" id="UP001190700">
    <property type="component" value="Unassembled WGS sequence"/>
</dbReference>
<comment type="caution">
    <text evidence="1">The sequence shown here is derived from an EMBL/GenBank/DDBJ whole genome shotgun (WGS) entry which is preliminary data.</text>
</comment>
<evidence type="ECO:0000313" key="1">
    <source>
        <dbReference type="EMBL" id="KAK3238344.1"/>
    </source>
</evidence>
<dbReference type="AlphaFoldDB" id="A0AAE0ES50"/>
<organism evidence="1 2">
    <name type="scientific">Cymbomonas tetramitiformis</name>
    <dbReference type="NCBI Taxonomy" id="36881"/>
    <lineage>
        <taxon>Eukaryota</taxon>
        <taxon>Viridiplantae</taxon>
        <taxon>Chlorophyta</taxon>
        <taxon>Pyramimonadophyceae</taxon>
        <taxon>Pyramimonadales</taxon>
        <taxon>Pyramimonadaceae</taxon>
        <taxon>Cymbomonas</taxon>
    </lineage>
</organism>
<dbReference type="EMBL" id="LGRX02034248">
    <property type="protein sequence ID" value="KAK3238344.1"/>
    <property type="molecule type" value="Genomic_DNA"/>
</dbReference>
<gene>
    <name evidence="1" type="ORF">CYMTET_51637</name>
</gene>
<keyword evidence="2" id="KW-1185">Reference proteome</keyword>
<accession>A0AAE0ES50</accession>
<evidence type="ECO:0000313" key="2">
    <source>
        <dbReference type="Proteomes" id="UP001190700"/>
    </source>
</evidence>
<sequence length="218" mass="23772">MFSAGGVLAKPRVATLTTRTFVPRPRNSPLSLKRVQVASSSRRSLVTCSLRSPPGCFVSAIDESYKVIARAEIPALVGREDFLDQIFKWAINEFEINGREKYGMKMNVDIMENEAGDPTGFTIKLNNGDEVTAECCLDDEVIKVERAPGGFGVEVGPDGPSSEWAKVEEIVGKNFLIRRKVGPLADSLRPTLAATLSSVSRAVNKYYAFGSVYSDDST</sequence>